<dbReference type="RefSeq" id="WP_174583404.1">
    <property type="nucleotide sequence ID" value="NZ_CAJNOB010000029.1"/>
</dbReference>
<dbReference type="AlphaFoldDB" id="A0A8J2FSR0"/>
<comment type="caution">
    <text evidence="1">The sequence shown here is derived from an EMBL/GenBank/DDBJ whole genome shotgun (WGS) entry which is preliminary data.</text>
</comment>
<dbReference type="EMBL" id="CAJNOB010000029">
    <property type="protein sequence ID" value="CAF0700306.1"/>
    <property type="molecule type" value="Genomic_DNA"/>
</dbReference>
<protein>
    <submittedName>
        <fullName evidence="1">Putative Phage major capsid protein</fullName>
    </submittedName>
</protein>
<reference evidence="1" key="1">
    <citation type="submission" date="2021-02" db="EMBL/GenBank/DDBJ databases">
        <authorList>
            <person name="Cremers G."/>
            <person name="Picone N."/>
        </authorList>
    </citation>
    <scope>NUCLEOTIDE SEQUENCE</scope>
    <source>
        <strain evidence="1">PQ17</strain>
    </source>
</reference>
<organism evidence="1 2">
    <name type="scientific">Candidatus Methylacidithermus pantelleriae</name>
    <dbReference type="NCBI Taxonomy" id="2744239"/>
    <lineage>
        <taxon>Bacteria</taxon>
        <taxon>Pseudomonadati</taxon>
        <taxon>Verrucomicrobiota</taxon>
        <taxon>Methylacidiphilae</taxon>
        <taxon>Methylacidiphilales</taxon>
        <taxon>Methylacidiphilaceae</taxon>
        <taxon>Candidatus Methylacidithermus</taxon>
    </lineage>
</organism>
<name>A0A8J2FSR0_9BACT</name>
<accession>A0A8J2FSR0</accession>
<sequence length="374" mass="40877">MPASYPFSGGGAYPTGDLLAAWSQITRRTFLPVIQSLPYTTTPTLAALLADRDLGTGGIAPITQTVQYGPANVGGWIGPAGDMGMPQPLLPVKNAQWTYKWFALPIIIHKMEVLAQEEQAVFDILEVRLTDATNYMMQQFSEYLWYNVPDAPSTPSVPFWPQLFVDPLGLTGFAELVDGPTPSSNTGTPIVSTYGGLPRTDPDLQGNWQSICSDFPTSAVTPTRNTVYQYILNVVRYFGEKPTLGVVPFEVFAAIVSQFIQSEQFVLYPNNQSATHYDTAVDAIRVAGVNIIGDPLAPTYNLGGATSGNLLLINTEYLKMIVHRSVDWALSDFYPLSGSGKLAFQCEVLFMLEMINVRPKMHALFKGLSGVTMV</sequence>
<keyword evidence="2" id="KW-1185">Reference proteome</keyword>
<proteinExistence type="predicted"/>
<evidence type="ECO:0000313" key="2">
    <source>
        <dbReference type="Proteomes" id="UP000663859"/>
    </source>
</evidence>
<dbReference type="Proteomes" id="UP000663859">
    <property type="component" value="Unassembled WGS sequence"/>
</dbReference>
<gene>
    <name evidence="1" type="ORF">MPNT_350006</name>
</gene>
<evidence type="ECO:0000313" key="1">
    <source>
        <dbReference type="EMBL" id="CAF0700306.1"/>
    </source>
</evidence>